<dbReference type="EMBL" id="JAWDGP010004170">
    <property type="protein sequence ID" value="KAK3767165.1"/>
    <property type="molecule type" value="Genomic_DNA"/>
</dbReference>
<feature type="compositionally biased region" description="Basic and acidic residues" evidence="1">
    <location>
        <begin position="170"/>
        <end position="186"/>
    </location>
</feature>
<reference evidence="2" key="1">
    <citation type="journal article" date="2023" name="G3 (Bethesda)">
        <title>A reference genome for the long-term kleptoplast-retaining sea slug Elysia crispata morphotype clarki.</title>
        <authorList>
            <person name="Eastman K.E."/>
            <person name="Pendleton A.L."/>
            <person name="Shaikh M.A."/>
            <person name="Suttiyut T."/>
            <person name="Ogas R."/>
            <person name="Tomko P."/>
            <person name="Gavelis G."/>
            <person name="Widhalm J.R."/>
            <person name="Wisecaver J.H."/>
        </authorList>
    </citation>
    <scope>NUCLEOTIDE SEQUENCE</scope>
    <source>
        <strain evidence="2">ECLA1</strain>
    </source>
</reference>
<evidence type="ECO:0000313" key="2">
    <source>
        <dbReference type="EMBL" id="KAK3767165.1"/>
    </source>
</evidence>
<dbReference type="AlphaFoldDB" id="A0AAE0ZDA4"/>
<proteinExistence type="predicted"/>
<name>A0AAE0ZDA4_9GAST</name>
<comment type="caution">
    <text evidence="2">The sequence shown here is derived from an EMBL/GenBank/DDBJ whole genome shotgun (WGS) entry which is preliminary data.</text>
</comment>
<evidence type="ECO:0000313" key="3">
    <source>
        <dbReference type="Proteomes" id="UP001283361"/>
    </source>
</evidence>
<dbReference type="Proteomes" id="UP001283361">
    <property type="component" value="Unassembled WGS sequence"/>
</dbReference>
<protein>
    <submittedName>
        <fullName evidence="2">Uncharacterized protein</fullName>
    </submittedName>
</protein>
<feature type="region of interest" description="Disordered" evidence="1">
    <location>
        <begin position="167"/>
        <end position="186"/>
    </location>
</feature>
<evidence type="ECO:0000256" key="1">
    <source>
        <dbReference type="SAM" id="MobiDB-lite"/>
    </source>
</evidence>
<organism evidence="2 3">
    <name type="scientific">Elysia crispata</name>
    <name type="common">lettuce slug</name>
    <dbReference type="NCBI Taxonomy" id="231223"/>
    <lineage>
        <taxon>Eukaryota</taxon>
        <taxon>Metazoa</taxon>
        <taxon>Spiralia</taxon>
        <taxon>Lophotrochozoa</taxon>
        <taxon>Mollusca</taxon>
        <taxon>Gastropoda</taxon>
        <taxon>Heterobranchia</taxon>
        <taxon>Euthyneura</taxon>
        <taxon>Panpulmonata</taxon>
        <taxon>Sacoglossa</taxon>
        <taxon>Placobranchoidea</taxon>
        <taxon>Plakobranchidae</taxon>
        <taxon>Elysia</taxon>
    </lineage>
</organism>
<gene>
    <name evidence="2" type="ORF">RRG08_018036</name>
</gene>
<keyword evidence="3" id="KW-1185">Reference proteome</keyword>
<sequence>MRPLSALPRRLLANALLIQFQIGQSLINGKMDPSGFQYSSIPSDPHLVNGDMVKYQQIGTGGNKVYSKAIRRDCGSRLADNRCNINIDNERKHNPERVQLSLGTFPKPHGVKKRSDLDIPQTSSLKPTWRELAAEALLGYFHRVFPVARDRRESPRCLGRPKVENFANNRDQRNNERDRRLFPSSA</sequence>
<accession>A0AAE0ZDA4</accession>